<evidence type="ECO:0000256" key="3">
    <source>
        <dbReference type="ARBA" id="ARBA00022475"/>
    </source>
</evidence>
<evidence type="ECO:0000313" key="10">
    <source>
        <dbReference type="Proteomes" id="UP000321638"/>
    </source>
</evidence>
<evidence type="ECO:0000256" key="2">
    <source>
        <dbReference type="ARBA" id="ARBA00022448"/>
    </source>
</evidence>
<accession>A0A5C8PJV0</accession>
<proteinExistence type="inferred from homology"/>
<keyword evidence="10" id="KW-1185">Reference proteome</keyword>
<comment type="caution">
    <text evidence="9">The sequence shown here is derived from an EMBL/GenBank/DDBJ whole genome shotgun (WGS) entry which is preliminary data.</text>
</comment>
<evidence type="ECO:0000259" key="8">
    <source>
        <dbReference type="PROSITE" id="PS50928"/>
    </source>
</evidence>
<evidence type="ECO:0000256" key="6">
    <source>
        <dbReference type="ARBA" id="ARBA00023136"/>
    </source>
</evidence>
<feature type="transmembrane region" description="Helical" evidence="7">
    <location>
        <begin position="173"/>
        <end position="194"/>
    </location>
</feature>
<reference evidence="9 10" key="1">
    <citation type="submission" date="2019-06" db="EMBL/GenBank/DDBJ databases">
        <title>New taxonomy in bacterial strain CC-CFT640, isolated from vineyard.</title>
        <authorList>
            <person name="Lin S.-Y."/>
            <person name="Tsai C.-F."/>
            <person name="Young C.-C."/>
        </authorList>
    </citation>
    <scope>NUCLEOTIDE SEQUENCE [LARGE SCALE GENOMIC DNA]</scope>
    <source>
        <strain evidence="9 10">CC-CFT640</strain>
    </source>
</reference>
<evidence type="ECO:0000313" key="9">
    <source>
        <dbReference type="EMBL" id="TXL74117.1"/>
    </source>
</evidence>
<dbReference type="AlphaFoldDB" id="A0A5C8PJV0"/>
<comment type="similarity">
    <text evidence="7">Belongs to the binding-protein-dependent transport system permease family.</text>
</comment>
<feature type="transmembrane region" description="Helical" evidence="7">
    <location>
        <begin position="214"/>
        <end position="237"/>
    </location>
</feature>
<feature type="transmembrane region" description="Helical" evidence="7">
    <location>
        <begin position="120"/>
        <end position="142"/>
    </location>
</feature>
<evidence type="ECO:0000256" key="4">
    <source>
        <dbReference type="ARBA" id="ARBA00022692"/>
    </source>
</evidence>
<name>A0A5C8PJV0_9HYPH</name>
<dbReference type="GO" id="GO:0005886">
    <property type="term" value="C:plasma membrane"/>
    <property type="evidence" value="ECO:0007669"/>
    <property type="project" value="UniProtKB-SubCell"/>
</dbReference>
<keyword evidence="3" id="KW-1003">Cell membrane</keyword>
<keyword evidence="5 7" id="KW-1133">Transmembrane helix</keyword>
<keyword evidence="6 7" id="KW-0472">Membrane</keyword>
<organism evidence="9 10">
    <name type="scientific">Vineibacter terrae</name>
    <dbReference type="NCBI Taxonomy" id="2586908"/>
    <lineage>
        <taxon>Bacteria</taxon>
        <taxon>Pseudomonadati</taxon>
        <taxon>Pseudomonadota</taxon>
        <taxon>Alphaproteobacteria</taxon>
        <taxon>Hyphomicrobiales</taxon>
        <taxon>Vineibacter</taxon>
    </lineage>
</organism>
<dbReference type="SUPFAM" id="SSF161098">
    <property type="entry name" value="MetI-like"/>
    <property type="match status" value="1"/>
</dbReference>
<dbReference type="GO" id="GO:0055085">
    <property type="term" value="P:transmembrane transport"/>
    <property type="evidence" value="ECO:0007669"/>
    <property type="project" value="InterPro"/>
</dbReference>
<dbReference type="PANTHER" id="PTHR30151">
    <property type="entry name" value="ALKANE SULFONATE ABC TRANSPORTER-RELATED, MEMBRANE SUBUNIT"/>
    <property type="match status" value="1"/>
</dbReference>
<dbReference type="Gene3D" id="1.10.3720.10">
    <property type="entry name" value="MetI-like"/>
    <property type="match status" value="1"/>
</dbReference>
<dbReference type="PROSITE" id="PS50928">
    <property type="entry name" value="ABC_TM1"/>
    <property type="match status" value="1"/>
</dbReference>
<evidence type="ECO:0000256" key="7">
    <source>
        <dbReference type="RuleBase" id="RU363032"/>
    </source>
</evidence>
<dbReference type="InterPro" id="IPR035906">
    <property type="entry name" value="MetI-like_sf"/>
</dbReference>
<feature type="transmembrane region" description="Helical" evidence="7">
    <location>
        <begin position="94"/>
        <end position="114"/>
    </location>
</feature>
<comment type="subcellular location">
    <subcellularLocation>
        <location evidence="1 7">Cell membrane</location>
        <topology evidence="1 7">Multi-pass membrane protein</topology>
    </subcellularLocation>
</comment>
<dbReference type="EMBL" id="VDUZ01000020">
    <property type="protein sequence ID" value="TXL74117.1"/>
    <property type="molecule type" value="Genomic_DNA"/>
</dbReference>
<dbReference type="OrthoDB" id="9799271at2"/>
<feature type="domain" description="ABC transmembrane type-1" evidence="8">
    <location>
        <begin position="54"/>
        <end position="234"/>
    </location>
</feature>
<keyword evidence="4 7" id="KW-0812">Transmembrane</keyword>
<dbReference type="RefSeq" id="WP_147848363.1">
    <property type="nucleotide sequence ID" value="NZ_VDUZ01000020.1"/>
</dbReference>
<evidence type="ECO:0000256" key="5">
    <source>
        <dbReference type="ARBA" id="ARBA00022989"/>
    </source>
</evidence>
<evidence type="ECO:0000256" key="1">
    <source>
        <dbReference type="ARBA" id="ARBA00004651"/>
    </source>
</evidence>
<gene>
    <name evidence="9" type="ORF">FHP25_18100</name>
</gene>
<dbReference type="PANTHER" id="PTHR30151:SF38">
    <property type="entry name" value="ALIPHATIC SULFONATES TRANSPORT PERMEASE PROTEIN SSUC-RELATED"/>
    <property type="match status" value="1"/>
</dbReference>
<sequence length="252" mass="26095">MSGWRGLVVPLGVLAAAEVAALAAGLQSDSLARPSEIAAAAGVALVDGTILRATVQTLAAAGAGLAIGTSLGLALGILLGLFRTAGRLAEFSIEAFRPIPSVALIPIVLLIFGFGYRMEIAIVAFATFWPILILTQTAIAGIEPRLLEVSRALGFGLGRRVAKIVLPAALPRLFVAFRLAVGIALIVAVTVEITGNTLGLGYALMDAQQSLRPALMFALLLWVGLVGWGLNALLLWAQARLFGPAAMVEARP</sequence>
<protein>
    <submittedName>
        <fullName evidence="9">ABC transporter permease subunit</fullName>
    </submittedName>
</protein>
<dbReference type="CDD" id="cd06261">
    <property type="entry name" value="TM_PBP2"/>
    <property type="match status" value="1"/>
</dbReference>
<dbReference type="InterPro" id="IPR000515">
    <property type="entry name" value="MetI-like"/>
</dbReference>
<feature type="transmembrane region" description="Helical" evidence="7">
    <location>
        <begin position="58"/>
        <end position="82"/>
    </location>
</feature>
<keyword evidence="2 7" id="KW-0813">Transport</keyword>
<dbReference type="Proteomes" id="UP000321638">
    <property type="component" value="Unassembled WGS sequence"/>
</dbReference>
<dbReference type="Pfam" id="PF00528">
    <property type="entry name" value="BPD_transp_1"/>
    <property type="match status" value="1"/>
</dbReference>